<name>A0A9P5NMK5_GYMJU</name>
<evidence type="ECO:0000313" key="1">
    <source>
        <dbReference type="EMBL" id="KAF8894183.1"/>
    </source>
</evidence>
<protein>
    <submittedName>
        <fullName evidence="1">Uncharacterized protein</fullName>
    </submittedName>
</protein>
<keyword evidence="2" id="KW-1185">Reference proteome</keyword>
<dbReference type="AlphaFoldDB" id="A0A9P5NMK5"/>
<comment type="caution">
    <text evidence="1">The sequence shown here is derived from an EMBL/GenBank/DDBJ whole genome shotgun (WGS) entry which is preliminary data.</text>
</comment>
<accession>A0A9P5NMK5</accession>
<evidence type="ECO:0000313" key="2">
    <source>
        <dbReference type="Proteomes" id="UP000724874"/>
    </source>
</evidence>
<reference evidence="1" key="1">
    <citation type="submission" date="2020-11" db="EMBL/GenBank/DDBJ databases">
        <authorList>
            <consortium name="DOE Joint Genome Institute"/>
            <person name="Ahrendt S."/>
            <person name="Riley R."/>
            <person name="Andreopoulos W."/>
            <person name="LaButti K."/>
            <person name="Pangilinan J."/>
            <person name="Ruiz-duenas F.J."/>
            <person name="Barrasa J.M."/>
            <person name="Sanchez-Garcia M."/>
            <person name="Camarero S."/>
            <person name="Miyauchi S."/>
            <person name="Serrano A."/>
            <person name="Linde D."/>
            <person name="Babiker R."/>
            <person name="Drula E."/>
            <person name="Ayuso-Fernandez I."/>
            <person name="Pacheco R."/>
            <person name="Padilla G."/>
            <person name="Ferreira P."/>
            <person name="Barriuso J."/>
            <person name="Kellner H."/>
            <person name="Castanera R."/>
            <person name="Alfaro M."/>
            <person name="Ramirez L."/>
            <person name="Pisabarro A.G."/>
            <person name="Kuo A."/>
            <person name="Tritt A."/>
            <person name="Lipzen A."/>
            <person name="He G."/>
            <person name="Yan M."/>
            <person name="Ng V."/>
            <person name="Cullen D."/>
            <person name="Martin F."/>
            <person name="Rosso M.-N."/>
            <person name="Henrissat B."/>
            <person name="Hibbett D."/>
            <person name="Martinez A.T."/>
            <person name="Grigoriev I.V."/>
        </authorList>
    </citation>
    <scope>NUCLEOTIDE SEQUENCE</scope>
    <source>
        <strain evidence="1">AH 44721</strain>
    </source>
</reference>
<dbReference type="OrthoDB" id="3016500at2759"/>
<dbReference type="EMBL" id="JADNYJ010000065">
    <property type="protein sequence ID" value="KAF8894183.1"/>
    <property type="molecule type" value="Genomic_DNA"/>
</dbReference>
<organism evidence="1 2">
    <name type="scientific">Gymnopilus junonius</name>
    <name type="common">Spectacular rustgill mushroom</name>
    <name type="synonym">Gymnopilus spectabilis subsp. junonius</name>
    <dbReference type="NCBI Taxonomy" id="109634"/>
    <lineage>
        <taxon>Eukaryota</taxon>
        <taxon>Fungi</taxon>
        <taxon>Dikarya</taxon>
        <taxon>Basidiomycota</taxon>
        <taxon>Agaricomycotina</taxon>
        <taxon>Agaricomycetes</taxon>
        <taxon>Agaricomycetidae</taxon>
        <taxon>Agaricales</taxon>
        <taxon>Agaricineae</taxon>
        <taxon>Hymenogastraceae</taxon>
        <taxon>Gymnopilus</taxon>
    </lineage>
</organism>
<proteinExistence type="predicted"/>
<dbReference type="Proteomes" id="UP000724874">
    <property type="component" value="Unassembled WGS sequence"/>
</dbReference>
<sequence length="603" mass="68616">MGNSCSCVTEQQVTDALKAQLLDAAKDQLQKEFDQTLPDNSSLQDYTSALSKAYFKKQFEYDWDPTNPKPPKLEPINPRIHAATDYCIINGHQDLRQGVAAYVADGLESVHLDDWMKVIGKFANYPCDNEWHDGTYSETYDSKNPGTDSYRFDVSLLYTNATRTDSAVEATLHILFFVGVYYTVSSPAAETFHNLQSKAYTAAASLPNVTQSPIVNDVDLKKALYQYNAPNFKDKWQYDYNTGKPSDFATDESEPIFSKNQDLAYFNTRTLTDDQIDTYVQLHIMDGIHITVPDGTSSGEGLDVPFLHYADPRTLFASRVEGRDVKSVIAAQFKHVLGNPDSGGWKYTELDKTFGVGLASWRPIRINALMAYYSSSATIIVENKDVTVDMIYVYFFGIVYELQPDPIIQDMTRSLCKNIPGISPNEIPKHITPTQLTNFIEKFNVAGFDKQYGFHFPDDDTGMTPKIKYWRAFFEFQTHNPLRSDIEDKIEKQIFGPDDKVDEEIKHHLQKSVYDFMVNYFADVSGTAYPKTDNEWYSIRKQNSFSYEGHKNSNWDLQARTSWAYANAKMTEDGQGGETVQYFYLSLLLYITADEDEESDSDV</sequence>
<gene>
    <name evidence="1" type="ORF">CPB84DRAFT_1848523</name>
</gene>